<gene>
    <name evidence="2" type="ORF">B0H17DRAFT_1193478</name>
</gene>
<keyword evidence="1" id="KW-0732">Signal</keyword>
<proteinExistence type="predicted"/>
<dbReference type="EMBL" id="JARKIE010000009">
    <property type="protein sequence ID" value="KAJ7704990.1"/>
    <property type="molecule type" value="Genomic_DNA"/>
</dbReference>
<name>A0AAD7GTK7_MYCRO</name>
<organism evidence="2 3">
    <name type="scientific">Mycena rosella</name>
    <name type="common">Pink bonnet</name>
    <name type="synonym">Agaricus rosellus</name>
    <dbReference type="NCBI Taxonomy" id="1033263"/>
    <lineage>
        <taxon>Eukaryota</taxon>
        <taxon>Fungi</taxon>
        <taxon>Dikarya</taxon>
        <taxon>Basidiomycota</taxon>
        <taxon>Agaricomycotina</taxon>
        <taxon>Agaricomycetes</taxon>
        <taxon>Agaricomycetidae</taxon>
        <taxon>Agaricales</taxon>
        <taxon>Marasmiineae</taxon>
        <taxon>Mycenaceae</taxon>
        <taxon>Mycena</taxon>
    </lineage>
</organism>
<protein>
    <submittedName>
        <fullName evidence="2">Uncharacterized protein</fullName>
    </submittedName>
</protein>
<feature type="chain" id="PRO_5042056100" evidence="1">
    <location>
        <begin position="37"/>
        <end position="242"/>
    </location>
</feature>
<keyword evidence="3" id="KW-1185">Reference proteome</keyword>
<evidence type="ECO:0000313" key="2">
    <source>
        <dbReference type="EMBL" id="KAJ7704990.1"/>
    </source>
</evidence>
<sequence length="242" mass="28321">MHSPCVWPELYQSAYGKVLVTFLLLYLRAGDIPAQAETCCMHTLCQFHMQLALSALMKILQKGWFIEHFMWAWGDIKKWIEYMFREWVKSGMFIGQQSWDHVNGFNMIVPFLGAAVRIPKFTMLLLTQPRKIMIFSMLTFCWSIEADKWFVAEPIHDPAITAAEASSMLVVEEMRAVMETFIKDSRKLPCLFNPGDPTSHPTFDFTRTFKQVCDIMKRTLADTMRMVLTLLRWREHILLHTQ</sequence>
<dbReference type="AlphaFoldDB" id="A0AAD7GTK7"/>
<feature type="signal peptide" evidence="1">
    <location>
        <begin position="1"/>
        <end position="36"/>
    </location>
</feature>
<reference evidence="2" key="1">
    <citation type="submission" date="2023-03" db="EMBL/GenBank/DDBJ databases">
        <title>Massive genome expansion in bonnet fungi (Mycena s.s.) driven by repeated elements and novel gene families across ecological guilds.</title>
        <authorList>
            <consortium name="Lawrence Berkeley National Laboratory"/>
            <person name="Harder C.B."/>
            <person name="Miyauchi S."/>
            <person name="Viragh M."/>
            <person name="Kuo A."/>
            <person name="Thoen E."/>
            <person name="Andreopoulos B."/>
            <person name="Lu D."/>
            <person name="Skrede I."/>
            <person name="Drula E."/>
            <person name="Henrissat B."/>
            <person name="Morin E."/>
            <person name="Kohler A."/>
            <person name="Barry K."/>
            <person name="LaButti K."/>
            <person name="Morin E."/>
            <person name="Salamov A."/>
            <person name="Lipzen A."/>
            <person name="Mereny Z."/>
            <person name="Hegedus B."/>
            <person name="Baldrian P."/>
            <person name="Stursova M."/>
            <person name="Weitz H."/>
            <person name="Taylor A."/>
            <person name="Grigoriev I.V."/>
            <person name="Nagy L.G."/>
            <person name="Martin F."/>
            <person name="Kauserud H."/>
        </authorList>
    </citation>
    <scope>NUCLEOTIDE SEQUENCE</scope>
    <source>
        <strain evidence="2">CBHHK067</strain>
    </source>
</reference>
<dbReference type="Proteomes" id="UP001221757">
    <property type="component" value="Unassembled WGS sequence"/>
</dbReference>
<evidence type="ECO:0000313" key="3">
    <source>
        <dbReference type="Proteomes" id="UP001221757"/>
    </source>
</evidence>
<accession>A0AAD7GTK7</accession>
<evidence type="ECO:0000256" key="1">
    <source>
        <dbReference type="SAM" id="SignalP"/>
    </source>
</evidence>
<comment type="caution">
    <text evidence="2">The sequence shown here is derived from an EMBL/GenBank/DDBJ whole genome shotgun (WGS) entry which is preliminary data.</text>
</comment>